<accession>A0A317JP53</accession>
<name>A0A317JP53_9BACT</name>
<evidence type="ECO:0000313" key="3">
    <source>
        <dbReference type="EMBL" id="PWU22982.1"/>
    </source>
</evidence>
<dbReference type="AlphaFoldDB" id="A0A317JP53"/>
<evidence type="ECO:0008006" key="5">
    <source>
        <dbReference type="Google" id="ProtNLM"/>
    </source>
</evidence>
<feature type="transmembrane region" description="Helical" evidence="1">
    <location>
        <begin position="193"/>
        <end position="215"/>
    </location>
</feature>
<dbReference type="InterPro" id="IPR012507">
    <property type="entry name" value="YibE_F"/>
</dbReference>
<dbReference type="Proteomes" id="UP000246104">
    <property type="component" value="Unassembled WGS sequence"/>
</dbReference>
<gene>
    <name evidence="3" type="ORF">C5B42_04555</name>
</gene>
<dbReference type="EMBL" id="PSRQ01000050">
    <property type="protein sequence ID" value="PWU22982.1"/>
    <property type="molecule type" value="Genomic_DNA"/>
</dbReference>
<evidence type="ECO:0000313" key="4">
    <source>
        <dbReference type="Proteomes" id="UP000246104"/>
    </source>
</evidence>
<dbReference type="PANTHER" id="PTHR41771">
    <property type="entry name" value="MEMBRANE PROTEIN-RELATED"/>
    <property type="match status" value="1"/>
</dbReference>
<feature type="signal peptide" evidence="2">
    <location>
        <begin position="1"/>
        <end position="25"/>
    </location>
</feature>
<keyword evidence="1" id="KW-0472">Membrane</keyword>
<feature type="transmembrane region" description="Helical" evidence="1">
    <location>
        <begin position="235"/>
        <end position="253"/>
    </location>
</feature>
<keyword evidence="2" id="KW-0732">Signal</keyword>
<feature type="transmembrane region" description="Helical" evidence="1">
    <location>
        <begin position="342"/>
        <end position="363"/>
    </location>
</feature>
<reference evidence="3 4" key="1">
    <citation type="submission" date="2018-02" db="EMBL/GenBank/DDBJ databases">
        <title>Genomic Reconstructions from Amazon Rainforest and Pasture Soil Reveal Novel Insights into the Physiology of Candidate Phyla in Tropical Sites.</title>
        <authorList>
            <person name="Kroeger M.E."/>
            <person name="Delmont T."/>
            <person name="Eren A.M."/>
            <person name="Guo J."/>
            <person name="Meyer K.M."/>
            <person name="Khan K."/>
            <person name="Rodrigues J.L.M."/>
            <person name="Bohannan B.J.M."/>
            <person name="Tringe S."/>
            <person name="Borges C.D."/>
            <person name="Tiedje J."/>
            <person name="Tsai S.M."/>
            <person name="Nusslein K."/>
        </authorList>
    </citation>
    <scope>NUCLEOTIDE SEQUENCE [LARGE SCALE GENOMIC DNA]</scope>
    <source>
        <strain evidence="3">Amazon FNV 2010 28 9</strain>
    </source>
</reference>
<evidence type="ECO:0000256" key="2">
    <source>
        <dbReference type="SAM" id="SignalP"/>
    </source>
</evidence>
<feature type="transmembrane region" description="Helical" evidence="1">
    <location>
        <begin position="164"/>
        <end position="181"/>
    </location>
</feature>
<dbReference type="PANTHER" id="PTHR41771:SF1">
    <property type="entry name" value="MEMBRANE PROTEIN"/>
    <property type="match status" value="1"/>
</dbReference>
<keyword evidence="1" id="KW-0812">Transmembrane</keyword>
<feature type="chain" id="PRO_5016256726" description="YibE/F family protein" evidence="2">
    <location>
        <begin position="26"/>
        <end position="369"/>
    </location>
</feature>
<feature type="transmembrane region" description="Helical" evidence="1">
    <location>
        <begin position="116"/>
        <end position="133"/>
    </location>
</feature>
<evidence type="ECO:0000256" key="1">
    <source>
        <dbReference type="SAM" id="Phobius"/>
    </source>
</evidence>
<comment type="caution">
    <text evidence="3">The sequence shown here is derived from an EMBL/GenBank/DDBJ whole genome shotgun (WGS) entry which is preliminary data.</text>
</comment>
<dbReference type="Pfam" id="PF07907">
    <property type="entry name" value="YibE_F"/>
    <property type="match status" value="1"/>
</dbReference>
<sequence>MKNRIIGIFVLLFLIPFVFCQRAFADSTQTYSRGIVRSIDEQTQQQTAAGVGYTQKLRVQEEPSGKMIEVQNGSNDLLLNSTQLHHVGEEVVLVSEQDDQGNEVVSITDQYRIPPLLWLLGGFFIVVFFVARFKGLQSVLGMFVSLGVLLFYMVPQITHGADPVVTSLIASTVISAVIIYFGHSFNMKSHVALLCMVVTLFFTAGLAAAMVKFASLAGTGSDEAIYVQTNNTTTINLQGLLLGGIILAALSVLDDSVVSQVSVIAQLIDIKPHVTLHELYERGMEVGKDHISTLVNTLILAYAGSSLPLFILFSNASSQPVWVALNDQMIAEEVVRTLTGSIGLVLSIPLSTLVASVVLLHFYHTKKQR</sequence>
<keyword evidence="1" id="KW-1133">Transmembrane helix</keyword>
<organism evidence="3 4">
    <name type="scientific">Candidatus Cerribacteria bacterium 'Amazon FNV 2010 28 9'</name>
    <dbReference type="NCBI Taxonomy" id="2081795"/>
    <lineage>
        <taxon>Bacteria</taxon>
        <taxon>Candidatus Cerribacteria</taxon>
    </lineage>
</organism>
<proteinExistence type="predicted"/>
<feature type="transmembrane region" description="Helical" evidence="1">
    <location>
        <begin position="140"/>
        <end position="158"/>
    </location>
</feature>
<protein>
    <recommendedName>
        <fullName evidence="5">YibE/F family protein</fullName>
    </recommendedName>
</protein>
<feature type="transmembrane region" description="Helical" evidence="1">
    <location>
        <begin position="291"/>
        <end position="313"/>
    </location>
</feature>